<dbReference type="GeneID" id="96903578"/>
<dbReference type="InterPro" id="IPR051059">
    <property type="entry name" value="VerF-like"/>
</dbReference>
<dbReference type="Proteomes" id="UP000001640">
    <property type="component" value="Chromosome 4"/>
</dbReference>
<evidence type="ECO:0000256" key="1">
    <source>
        <dbReference type="ARBA" id="ARBA00004123"/>
    </source>
</evidence>
<protein>
    <recommendedName>
        <fullName evidence="9">C2H2-type domain-containing protein</fullName>
    </recommendedName>
</protein>
<evidence type="ECO:0000313" key="10">
    <source>
        <dbReference type="EMBL" id="CCC69972.1"/>
    </source>
</evidence>
<sequence>MPRKRIGTQKERKTFACQGYKDCHMTFTREEHLARHIRKHTGEKPFQCYICFRFFSRMDNLKQHRDTVHGKSNNRFVSINPSNQRQNNFHYIIPNKKPTRANAMINGSNNPINNNSNSSTQLLRTYQPQLPRDSTVFYNWSRGNNIEAAPMPVPNKIILNQIETEKIKRANKLDYLGQVAEMGGGRFERDGNGGTRSPLFYSQEYLNERMTKNNGYNNSNNNNNNNINNKNETASSNLPFSNNFVEVLHEQRLGSNAELPKDTPKELQPSESLKMEAGIRPDTNASNANAETTKRKSKAKESSSPSKLSLDYIITR</sequence>
<evidence type="ECO:0000256" key="8">
    <source>
        <dbReference type="SAM" id="MobiDB-lite"/>
    </source>
</evidence>
<keyword evidence="11" id="KW-1185">Reference proteome</keyword>
<dbReference type="OrthoDB" id="10018191at2759"/>
<organism evidence="10 11">
    <name type="scientific">Naumovozyma castellii</name>
    <name type="common">Yeast</name>
    <name type="synonym">Saccharomyces castellii</name>
    <dbReference type="NCBI Taxonomy" id="27288"/>
    <lineage>
        <taxon>Eukaryota</taxon>
        <taxon>Fungi</taxon>
        <taxon>Dikarya</taxon>
        <taxon>Ascomycota</taxon>
        <taxon>Saccharomycotina</taxon>
        <taxon>Saccharomycetes</taxon>
        <taxon>Saccharomycetales</taxon>
        <taxon>Saccharomycetaceae</taxon>
        <taxon>Naumovozyma</taxon>
    </lineage>
</organism>
<dbReference type="EMBL" id="HE576755">
    <property type="protein sequence ID" value="CCC69972.1"/>
    <property type="molecule type" value="Genomic_DNA"/>
</dbReference>
<dbReference type="Gene3D" id="3.30.160.60">
    <property type="entry name" value="Classic Zinc Finger"/>
    <property type="match status" value="2"/>
</dbReference>
<keyword evidence="2" id="KW-0479">Metal-binding</keyword>
<evidence type="ECO:0000256" key="3">
    <source>
        <dbReference type="ARBA" id="ARBA00022737"/>
    </source>
</evidence>
<evidence type="ECO:0000256" key="4">
    <source>
        <dbReference type="ARBA" id="ARBA00022771"/>
    </source>
</evidence>
<dbReference type="GO" id="GO:0005634">
    <property type="term" value="C:nucleus"/>
    <property type="evidence" value="ECO:0007669"/>
    <property type="project" value="UniProtKB-SubCell"/>
</dbReference>
<evidence type="ECO:0000256" key="2">
    <source>
        <dbReference type="ARBA" id="ARBA00022723"/>
    </source>
</evidence>
<dbReference type="GO" id="GO:0000978">
    <property type="term" value="F:RNA polymerase II cis-regulatory region sequence-specific DNA binding"/>
    <property type="evidence" value="ECO:0007669"/>
    <property type="project" value="InterPro"/>
</dbReference>
<feature type="compositionally biased region" description="Low complexity" evidence="8">
    <location>
        <begin position="213"/>
        <end position="231"/>
    </location>
</feature>
<accession>G0VEI1</accession>
<dbReference type="AlphaFoldDB" id="G0VEI1"/>
<dbReference type="HOGENOM" id="CLU_880254_0_0_1"/>
<gene>
    <name evidence="10" type="primary">NCAS0D03910</name>
    <name evidence="10" type="ordered locus">NCAS_0D03910</name>
</gene>
<dbReference type="SMART" id="SM00355">
    <property type="entry name" value="ZnF_C2H2"/>
    <property type="match status" value="2"/>
</dbReference>
<dbReference type="GO" id="GO:0008270">
    <property type="term" value="F:zinc ion binding"/>
    <property type="evidence" value="ECO:0007669"/>
    <property type="project" value="UniProtKB-KW"/>
</dbReference>
<evidence type="ECO:0000256" key="6">
    <source>
        <dbReference type="ARBA" id="ARBA00023242"/>
    </source>
</evidence>
<evidence type="ECO:0000256" key="7">
    <source>
        <dbReference type="PROSITE-ProRule" id="PRU00042"/>
    </source>
</evidence>
<evidence type="ECO:0000259" key="9">
    <source>
        <dbReference type="PROSITE" id="PS50157"/>
    </source>
</evidence>
<feature type="region of interest" description="Disordered" evidence="8">
    <location>
        <begin position="254"/>
        <end position="316"/>
    </location>
</feature>
<dbReference type="KEGG" id="ncs:NCAS_0D03910"/>
<dbReference type="Pfam" id="PF00096">
    <property type="entry name" value="zf-C2H2"/>
    <property type="match status" value="2"/>
</dbReference>
<feature type="region of interest" description="Disordered" evidence="8">
    <location>
        <begin position="211"/>
        <end position="238"/>
    </location>
</feature>
<reference evidence="10 11" key="1">
    <citation type="journal article" date="2011" name="Proc. Natl. Acad. Sci. U.S.A.">
        <title>Evolutionary erosion of yeast sex chromosomes by mating-type switching accidents.</title>
        <authorList>
            <person name="Gordon J.L."/>
            <person name="Armisen D."/>
            <person name="Proux-Wera E."/>
            <person name="Oheigeartaigh S.S."/>
            <person name="Byrne K.P."/>
            <person name="Wolfe K.H."/>
        </authorList>
    </citation>
    <scope>NUCLEOTIDE SEQUENCE [LARGE SCALE GENOMIC DNA]</scope>
    <source>
        <strain evidence="11">ATCC 76901 / BCRC 22586 / CBS 4309 / NBRC 1992 / NRRL Y-12630</strain>
    </source>
</reference>
<dbReference type="GO" id="GO:0000981">
    <property type="term" value="F:DNA-binding transcription factor activity, RNA polymerase II-specific"/>
    <property type="evidence" value="ECO:0007669"/>
    <property type="project" value="InterPro"/>
</dbReference>
<evidence type="ECO:0000256" key="5">
    <source>
        <dbReference type="ARBA" id="ARBA00022833"/>
    </source>
</evidence>
<dbReference type="InterPro" id="IPR036236">
    <property type="entry name" value="Znf_C2H2_sf"/>
</dbReference>
<comment type="subcellular location">
    <subcellularLocation>
        <location evidence="1">Nucleus</location>
    </subcellularLocation>
</comment>
<feature type="domain" description="C2H2-type" evidence="9">
    <location>
        <begin position="46"/>
        <end position="74"/>
    </location>
</feature>
<name>G0VEI1_NAUCA</name>
<keyword evidence="3" id="KW-0677">Repeat</keyword>
<dbReference type="PROSITE" id="PS50157">
    <property type="entry name" value="ZINC_FINGER_C2H2_2"/>
    <property type="match status" value="2"/>
</dbReference>
<dbReference type="PROSITE" id="PS00028">
    <property type="entry name" value="ZINC_FINGER_C2H2_1"/>
    <property type="match status" value="1"/>
</dbReference>
<dbReference type="GO" id="GO:0000785">
    <property type="term" value="C:chromatin"/>
    <property type="evidence" value="ECO:0007669"/>
    <property type="project" value="TreeGrafter"/>
</dbReference>
<dbReference type="PANTHER" id="PTHR40626">
    <property type="entry name" value="MIP31509P"/>
    <property type="match status" value="1"/>
</dbReference>
<dbReference type="FunFam" id="3.30.160.60:FF:002343">
    <property type="entry name" value="Zinc finger protein 33A"/>
    <property type="match status" value="1"/>
</dbReference>
<keyword evidence="5" id="KW-0862">Zinc</keyword>
<dbReference type="eggNOG" id="KOG1721">
    <property type="taxonomic scope" value="Eukaryota"/>
</dbReference>
<dbReference type="PANTHER" id="PTHR40626:SF32">
    <property type="entry name" value="ZINC FINGER PROTEIN RST2"/>
    <property type="match status" value="1"/>
</dbReference>
<reference key="2">
    <citation type="submission" date="2011-08" db="EMBL/GenBank/DDBJ databases">
        <title>Genome sequence of Naumovozyma castellii.</title>
        <authorList>
            <person name="Gordon J.L."/>
            <person name="Armisen D."/>
            <person name="Proux-Wera E."/>
            <person name="OhEigeartaigh S.S."/>
            <person name="Byrne K.P."/>
            <person name="Wolfe K.H."/>
        </authorList>
    </citation>
    <scope>NUCLEOTIDE SEQUENCE</scope>
    <source>
        <strain>Type strain:CBS 4309</strain>
    </source>
</reference>
<dbReference type="InterPro" id="IPR013087">
    <property type="entry name" value="Znf_C2H2_type"/>
</dbReference>
<keyword evidence="4 7" id="KW-0863">Zinc-finger</keyword>
<keyword evidence="6" id="KW-0539">Nucleus</keyword>
<feature type="domain" description="C2H2-type" evidence="9">
    <location>
        <begin position="15"/>
        <end position="45"/>
    </location>
</feature>
<proteinExistence type="predicted"/>
<dbReference type="RefSeq" id="XP_003676333.1">
    <property type="nucleotide sequence ID" value="XM_003676285.1"/>
</dbReference>
<dbReference type="SUPFAM" id="SSF57667">
    <property type="entry name" value="beta-beta-alpha zinc fingers"/>
    <property type="match status" value="1"/>
</dbReference>
<evidence type="ECO:0000313" key="11">
    <source>
        <dbReference type="Proteomes" id="UP000001640"/>
    </source>
</evidence>
<dbReference type="InParanoid" id="G0VEI1"/>